<proteinExistence type="predicted"/>
<evidence type="ECO:0000313" key="2">
    <source>
        <dbReference type="EMBL" id="GEP57941.1"/>
    </source>
</evidence>
<evidence type="ECO:0000259" key="1">
    <source>
        <dbReference type="Pfam" id="PF06172"/>
    </source>
</evidence>
<comment type="caution">
    <text evidence="2">The sequence shown here is derived from an EMBL/GenBank/DDBJ whole genome shotgun (WGS) entry which is preliminary data.</text>
</comment>
<evidence type="ECO:0000313" key="3">
    <source>
        <dbReference type="Proteomes" id="UP000321058"/>
    </source>
</evidence>
<keyword evidence="3" id="KW-1185">Reference proteome</keyword>
<dbReference type="Proteomes" id="UP000321058">
    <property type="component" value="Unassembled WGS sequence"/>
</dbReference>
<dbReference type="PANTHER" id="PTHR33387">
    <property type="entry name" value="RMLC-LIKE JELLY ROLL FOLD PROTEIN"/>
    <property type="match status" value="1"/>
</dbReference>
<dbReference type="EMBL" id="BKAJ01000090">
    <property type="protein sequence ID" value="GEP57941.1"/>
    <property type="molecule type" value="Genomic_DNA"/>
</dbReference>
<name>A0A512NG69_9HYPH</name>
<dbReference type="SUPFAM" id="SSF51182">
    <property type="entry name" value="RmlC-like cupins"/>
    <property type="match status" value="1"/>
</dbReference>
<accession>A0A512NG69</accession>
<dbReference type="OrthoDB" id="9798288at2"/>
<dbReference type="RefSeq" id="WP_147152698.1">
    <property type="nucleotide sequence ID" value="NZ_BKAJ01000090.1"/>
</dbReference>
<organism evidence="2 3">
    <name type="scientific">Reyranella soli</name>
    <dbReference type="NCBI Taxonomy" id="1230389"/>
    <lineage>
        <taxon>Bacteria</taxon>
        <taxon>Pseudomonadati</taxon>
        <taxon>Pseudomonadota</taxon>
        <taxon>Alphaproteobacteria</taxon>
        <taxon>Hyphomicrobiales</taxon>
        <taxon>Reyranellaceae</taxon>
        <taxon>Reyranella</taxon>
    </lineage>
</organism>
<dbReference type="InterPro" id="IPR009327">
    <property type="entry name" value="Cupin_DUF985"/>
</dbReference>
<gene>
    <name evidence="2" type="ORF">RSO01_51070</name>
</gene>
<dbReference type="InterPro" id="IPR014710">
    <property type="entry name" value="RmlC-like_jellyroll"/>
</dbReference>
<dbReference type="AlphaFoldDB" id="A0A512NG69"/>
<feature type="domain" description="DUF985" evidence="1">
    <location>
        <begin position="5"/>
        <end position="130"/>
    </location>
</feature>
<dbReference type="Gene3D" id="2.60.120.10">
    <property type="entry name" value="Jelly Rolls"/>
    <property type="match status" value="1"/>
</dbReference>
<dbReference type="Pfam" id="PF06172">
    <property type="entry name" value="Cupin_5"/>
    <property type="match status" value="1"/>
</dbReference>
<dbReference type="InterPro" id="IPR039935">
    <property type="entry name" value="YML079W-like"/>
</dbReference>
<dbReference type="PANTHER" id="PTHR33387:SF3">
    <property type="entry name" value="DUF985 DOMAIN-CONTAINING PROTEIN"/>
    <property type="match status" value="1"/>
</dbReference>
<dbReference type="CDD" id="cd06121">
    <property type="entry name" value="cupin_YML079wp"/>
    <property type="match status" value="1"/>
</dbReference>
<reference evidence="2 3" key="1">
    <citation type="submission" date="2019-07" db="EMBL/GenBank/DDBJ databases">
        <title>Whole genome shotgun sequence of Reyranella soli NBRC 108950.</title>
        <authorList>
            <person name="Hosoyama A."/>
            <person name="Uohara A."/>
            <person name="Ohji S."/>
            <person name="Ichikawa N."/>
        </authorList>
    </citation>
    <scope>NUCLEOTIDE SEQUENCE [LARGE SCALE GENOMIC DNA]</scope>
    <source>
        <strain evidence="2 3">NBRC 108950</strain>
    </source>
</reference>
<protein>
    <submittedName>
        <fullName evidence="2">Cupin</fullName>
    </submittedName>
</protein>
<sequence>MTADEIIAHLGMKPHPEGGHYVETFRAPGEGRSSGTAIYFLLKVGERSHWHRVDADEIWHHYAGAPLELSMSDDGKRVRHLRLGTDFGVGEQPQAVVPCHVWQAARSLGAWTLVGCTVSPGFEFKGFEMAPPDWQPRS</sequence>
<dbReference type="InterPro" id="IPR011051">
    <property type="entry name" value="RmlC_Cupin_sf"/>
</dbReference>